<dbReference type="AlphaFoldDB" id="A0AAE1D0E8"/>
<comment type="caution">
    <text evidence="2">The sequence shown here is derived from an EMBL/GenBank/DDBJ whole genome shotgun (WGS) entry which is preliminary data.</text>
</comment>
<dbReference type="Proteomes" id="UP001283361">
    <property type="component" value="Unassembled WGS sequence"/>
</dbReference>
<feature type="compositionally biased region" description="Basic and acidic residues" evidence="1">
    <location>
        <begin position="18"/>
        <end position="32"/>
    </location>
</feature>
<protein>
    <submittedName>
        <fullName evidence="2">Uncharacterized protein</fullName>
    </submittedName>
</protein>
<feature type="non-terminal residue" evidence="2">
    <location>
        <position position="1"/>
    </location>
</feature>
<dbReference type="EMBL" id="JAWDGP010005975">
    <property type="protein sequence ID" value="KAK3748893.1"/>
    <property type="molecule type" value="Genomic_DNA"/>
</dbReference>
<feature type="region of interest" description="Disordered" evidence="1">
    <location>
        <begin position="1"/>
        <end position="62"/>
    </location>
</feature>
<sequence>AHKKEKAERIPPPTPAEPLKKHTTRADAKNTRAAEINIHTPAQLSEQPSNSSTSDAVPCQGPRLRTANSRLKEKLGPNLLVSLKGLVKRVSKKEPEKLKSTGVGYCSASKLLSVPDWLLNRRDKKAVAARHLLNRTPPPLSL</sequence>
<accession>A0AAE1D0E8</accession>
<name>A0AAE1D0E8_9GAST</name>
<gene>
    <name evidence="2" type="ORF">RRG08_059549</name>
</gene>
<evidence type="ECO:0000256" key="1">
    <source>
        <dbReference type="SAM" id="MobiDB-lite"/>
    </source>
</evidence>
<reference evidence="2" key="1">
    <citation type="journal article" date="2023" name="G3 (Bethesda)">
        <title>A reference genome for the long-term kleptoplast-retaining sea slug Elysia crispata morphotype clarki.</title>
        <authorList>
            <person name="Eastman K.E."/>
            <person name="Pendleton A.L."/>
            <person name="Shaikh M.A."/>
            <person name="Suttiyut T."/>
            <person name="Ogas R."/>
            <person name="Tomko P."/>
            <person name="Gavelis G."/>
            <person name="Widhalm J.R."/>
            <person name="Wisecaver J.H."/>
        </authorList>
    </citation>
    <scope>NUCLEOTIDE SEQUENCE</scope>
    <source>
        <strain evidence="2">ECLA1</strain>
    </source>
</reference>
<proteinExistence type="predicted"/>
<evidence type="ECO:0000313" key="3">
    <source>
        <dbReference type="Proteomes" id="UP001283361"/>
    </source>
</evidence>
<evidence type="ECO:0000313" key="2">
    <source>
        <dbReference type="EMBL" id="KAK3748893.1"/>
    </source>
</evidence>
<keyword evidence="3" id="KW-1185">Reference proteome</keyword>
<feature type="compositionally biased region" description="Polar residues" evidence="1">
    <location>
        <begin position="40"/>
        <end position="55"/>
    </location>
</feature>
<organism evidence="2 3">
    <name type="scientific">Elysia crispata</name>
    <name type="common">lettuce slug</name>
    <dbReference type="NCBI Taxonomy" id="231223"/>
    <lineage>
        <taxon>Eukaryota</taxon>
        <taxon>Metazoa</taxon>
        <taxon>Spiralia</taxon>
        <taxon>Lophotrochozoa</taxon>
        <taxon>Mollusca</taxon>
        <taxon>Gastropoda</taxon>
        <taxon>Heterobranchia</taxon>
        <taxon>Euthyneura</taxon>
        <taxon>Panpulmonata</taxon>
        <taxon>Sacoglossa</taxon>
        <taxon>Placobranchoidea</taxon>
        <taxon>Plakobranchidae</taxon>
        <taxon>Elysia</taxon>
    </lineage>
</organism>